<dbReference type="InterPro" id="IPR005824">
    <property type="entry name" value="KOW"/>
</dbReference>
<dbReference type="HAMAP" id="MF_01326_B">
    <property type="entry name" value="Ribosomal_uL24_B"/>
    <property type="match status" value="1"/>
</dbReference>
<evidence type="ECO:0000256" key="7">
    <source>
        <dbReference type="SAM" id="MobiDB-lite"/>
    </source>
</evidence>
<dbReference type="SMART" id="SM00739">
    <property type="entry name" value="KOW"/>
    <property type="match status" value="1"/>
</dbReference>
<dbReference type="CDD" id="cd06089">
    <property type="entry name" value="KOW_RPL26"/>
    <property type="match status" value="1"/>
</dbReference>
<dbReference type="InterPro" id="IPR005825">
    <property type="entry name" value="Ribosomal_uL24_CS"/>
</dbReference>
<feature type="region of interest" description="Disordered" evidence="7">
    <location>
        <begin position="85"/>
        <end position="114"/>
    </location>
</feature>
<dbReference type="GO" id="GO:0006412">
    <property type="term" value="P:translation"/>
    <property type="evidence" value="ECO:0007669"/>
    <property type="project" value="UniProtKB-UniRule"/>
</dbReference>
<name>A0A937JYW0_9BACT</name>
<dbReference type="Pfam" id="PF17136">
    <property type="entry name" value="ribosomal_L24"/>
    <property type="match status" value="1"/>
</dbReference>
<comment type="function">
    <text evidence="5">One of the proteins that surrounds the polypeptide exit tunnel on the outside of the subunit.</text>
</comment>
<evidence type="ECO:0000256" key="6">
    <source>
        <dbReference type="RuleBase" id="RU003477"/>
    </source>
</evidence>
<dbReference type="InterPro" id="IPR003256">
    <property type="entry name" value="Ribosomal_uL24"/>
</dbReference>
<comment type="subunit">
    <text evidence="5">Part of the 50S ribosomal subunit.</text>
</comment>
<keyword evidence="5" id="KW-0694">RNA-binding</keyword>
<dbReference type="RefSeq" id="WP_202244610.1">
    <property type="nucleotide sequence ID" value="NZ_JAESIY010000006.1"/>
</dbReference>
<dbReference type="AlphaFoldDB" id="A0A937JYW0"/>
<keyword evidence="10" id="KW-1185">Reference proteome</keyword>
<comment type="function">
    <text evidence="5">One of two assembly initiator proteins, it binds directly to the 5'-end of the 23S rRNA, where it nucleates assembly of the 50S subunit.</text>
</comment>
<proteinExistence type="inferred from homology"/>
<dbReference type="GO" id="GO:0003735">
    <property type="term" value="F:structural constituent of ribosome"/>
    <property type="evidence" value="ECO:0007669"/>
    <property type="project" value="InterPro"/>
</dbReference>
<dbReference type="GO" id="GO:0019843">
    <property type="term" value="F:rRNA binding"/>
    <property type="evidence" value="ECO:0007669"/>
    <property type="project" value="UniProtKB-UniRule"/>
</dbReference>
<dbReference type="GO" id="GO:1990904">
    <property type="term" value="C:ribonucleoprotein complex"/>
    <property type="evidence" value="ECO:0007669"/>
    <property type="project" value="UniProtKB-KW"/>
</dbReference>
<dbReference type="InterPro" id="IPR041988">
    <property type="entry name" value="Ribosomal_uL24_KOW"/>
</dbReference>
<organism evidence="9 10">
    <name type="scientific">Fulvivirga sediminis</name>
    <dbReference type="NCBI Taxonomy" id="2803949"/>
    <lineage>
        <taxon>Bacteria</taxon>
        <taxon>Pseudomonadati</taxon>
        <taxon>Bacteroidota</taxon>
        <taxon>Cytophagia</taxon>
        <taxon>Cytophagales</taxon>
        <taxon>Fulvivirgaceae</taxon>
        <taxon>Fulvivirga</taxon>
    </lineage>
</organism>
<evidence type="ECO:0000256" key="1">
    <source>
        <dbReference type="ARBA" id="ARBA00010618"/>
    </source>
</evidence>
<keyword evidence="5" id="KW-0699">rRNA-binding</keyword>
<dbReference type="PROSITE" id="PS01108">
    <property type="entry name" value="RIBOSOMAL_L24"/>
    <property type="match status" value="1"/>
</dbReference>
<keyword evidence="2 5" id="KW-0689">Ribosomal protein</keyword>
<evidence type="ECO:0000256" key="4">
    <source>
        <dbReference type="ARBA" id="ARBA00035206"/>
    </source>
</evidence>
<dbReference type="InterPro" id="IPR057264">
    <property type="entry name" value="Ribosomal_uL24_C"/>
</dbReference>
<dbReference type="NCBIfam" id="TIGR01079">
    <property type="entry name" value="rplX_bact"/>
    <property type="match status" value="1"/>
</dbReference>
<evidence type="ECO:0000256" key="2">
    <source>
        <dbReference type="ARBA" id="ARBA00022980"/>
    </source>
</evidence>
<sequence>MERSKNKQAKLHIRKGDKVKVISGNSKGKEGEVLEVITSKQRAIVQGVNMVTKHVKPSADNPEGGIKKTEAAIHISNLMLIDPATGDAVRTGRKENPDKGDKLQRYSKKTGEFI</sequence>
<comment type="similarity">
    <text evidence="1 5 6">Belongs to the universal ribosomal protein uL24 family.</text>
</comment>
<evidence type="ECO:0000313" key="10">
    <source>
        <dbReference type="Proteomes" id="UP000659388"/>
    </source>
</evidence>
<accession>A0A937JYW0</accession>
<comment type="caution">
    <text evidence="9">The sequence shown here is derived from an EMBL/GenBank/DDBJ whole genome shotgun (WGS) entry which is preliminary data.</text>
</comment>
<feature type="domain" description="KOW" evidence="8">
    <location>
        <begin position="12"/>
        <end position="39"/>
    </location>
</feature>
<keyword evidence="3 5" id="KW-0687">Ribonucleoprotein</keyword>
<dbReference type="Pfam" id="PF00467">
    <property type="entry name" value="KOW"/>
    <property type="match status" value="1"/>
</dbReference>
<dbReference type="Gene3D" id="2.30.30.30">
    <property type="match status" value="1"/>
</dbReference>
<protein>
    <recommendedName>
        <fullName evidence="4 5">Large ribosomal subunit protein uL24</fullName>
    </recommendedName>
</protein>
<dbReference type="EMBL" id="JAESIY010000006">
    <property type="protein sequence ID" value="MBL3656813.1"/>
    <property type="molecule type" value="Genomic_DNA"/>
</dbReference>
<feature type="compositionally biased region" description="Basic and acidic residues" evidence="7">
    <location>
        <begin position="90"/>
        <end position="114"/>
    </location>
</feature>
<dbReference type="InterPro" id="IPR014722">
    <property type="entry name" value="Rib_uL2_dom2"/>
</dbReference>
<dbReference type="SUPFAM" id="SSF50104">
    <property type="entry name" value="Translation proteins SH3-like domain"/>
    <property type="match status" value="1"/>
</dbReference>
<dbReference type="Proteomes" id="UP000659388">
    <property type="component" value="Unassembled WGS sequence"/>
</dbReference>
<dbReference type="GO" id="GO:0005840">
    <property type="term" value="C:ribosome"/>
    <property type="evidence" value="ECO:0007669"/>
    <property type="project" value="UniProtKB-KW"/>
</dbReference>
<dbReference type="PANTHER" id="PTHR12903">
    <property type="entry name" value="MITOCHONDRIAL RIBOSOMAL PROTEIN L24"/>
    <property type="match status" value="1"/>
</dbReference>
<evidence type="ECO:0000256" key="5">
    <source>
        <dbReference type="HAMAP-Rule" id="MF_01326"/>
    </source>
</evidence>
<evidence type="ECO:0000313" key="9">
    <source>
        <dbReference type="EMBL" id="MBL3656813.1"/>
    </source>
</evidence>
<dbReference type="InterPro" id="IPR008991">
    <property type="entry name" value="Translation_prot_SH3-like_sf"/>
</dbReference>
<reference evidence="9" key="1">
    <citation type="submission" date="2021-01" db="EMBL/GenBank/DDBJ databases">
        <title>Fulvivirga kasyanovii gen. nov., sp nov., a novel member of the phylum Bacteroidetes isolated from seawater in a mussel farm.</title>
        <authorList>
            <person name="Zhao L.-H."/>
            <person name="Wang Z.-J."/>
        </authorList>
    </citation>
    <scope>NUCLEOTIDE SEQUENCE</scope>
    <source>
        <strain evidence="9">2943</strain>
    </source>
</reference>
<evidence type="ECO:0000259" key="8">
    <source>
        <dbReference type="SMART" id="SM00739"/>
    </source>
</evidence>
<evidence type="ECO:0000256" key="3">
    <source>
        <dbReference type="ARBA" id="ARBA00023274"/>
    </source>
</evidence>
<gene>
    <name evidence="5 9" type="primary">rplX</name>
    <name evidence="9" type="ORF">JL102_11770</name>
</gene>